<dbReference type="AlphaFoldDB" id="A0A372NYE0"/>
<evidence type="ECO:0000256" key="3">
    <source>
        <dbReference type="ARBA" id="ARBA00022801"/>
    </source>
</evidence>
<keyword evidence="4" id="KW-0862">Zinc</keyword>
<protein>
    <submittedName>
        <fullName evidence="8">DNA repair protein RadC</fullName>
    </submittedName>
</protein>
<dbReference type="SUPFAM" id="SSF47781">
    <property type="entry name" value="RuvA domain 2-like"/>
    <property type="match status" value="1"/>
</dbReference>
<evidence type="ECO:0000256" key="1">
    <source>
        <dbReference type="ARBA" id="ARBA00022670"/>
    </source>
</evidence>
<dbReference type="Proteomes" id="UP000264217">
    <property type="component" value="Unassembled WGS sequence"/>
</dbReference>
<keyword evidence="3" id="KW-0378">Hydrolase</keyword>
<dbReference type="SUPFAM" id="SSF102712">
    <property type="entry name" value="JAB1/MPN domain"/>
    <property type="match status" value="1"/>
</dbReference>
<dbReference type="EMBL" id="QWDC01000001">
    <property type="protein sequence ID" value="RFZ95125.1"/>
    <property type="molecule type" value="Genomic_DNA"/>
</dbReference>
<dbReference type="Pfam" id="PF20582">
    <property type="entry name" value="UPF0758_N"/>
    <property type="match status" value="1"/>
</dbReference>
<dbReference type="PANTHER" id="PTHR30471">
    <property type="entry name" value="DNA REPAIR PROTEIN RADC"/>
    <property type="match status" value="1"/>
</dbReference>
<dbReference type="Gene3D" id="3.40.140.10">
    <property type="entry name" value="Cytidine Deaminase, domain 2"/>
    <property type="match status" value="1"/>
</dbReference>
<dbReference type="InterPro" id="IPR001405">
    <property type="entry name" value="UPF0758"/>
</dbReference>
<dbReference type="PROSITE" id="PS50249">
    <property type="entry name" value="MPN"/>
    <property type="match status" value="1"/>
</dbReference>
<keyword evidence="1" id="KW-0645">Protease</keyword>
<evidence type="ECO:0000313" key="9">
    <source>
        <dbReference type="Proteomes" id="UP000264217"/>
    </source>
</evidence>
<evidence type="ECO:0000256" key="5">
    <source>
        <dbReference type="ARBA" id="ARBA00023049"/>
    </source>
</evidence>
<dbReference type="InterPro" id="IPR025657">
    <property type="entry name" value="RadC_JAB"/>
</dbReference>
<dbReference type="GO" id="GO:0008237">
    <property type="term" value="F:metallopeptidase activity"/>
    <property type="evidence" value="ECO:0007669"/>
    <property type="project" value="UniProtKB-KW"/>
</dbReference>
<evidence type="ECO:0000259" key="7">
    <source>
        <dbReference type="PROSITE" id="PS50249"/>
    </source>
</evidence>
<comment type="caution">
    <text evidence="8">The sequence shown here is derived from an EMBL/GenBank/DDBJ whole genome shotgun (WGS) entry which is preliminary data.</text>
</comment>
<keyword evidence="2" id="KW-0479">Metal-binding</keyword>
<organism evidence="8 9">
    <name type="scientific">Mucilaginibacter conchicola</name>
    <dbReference type="NCBI Taxonomy" id="2303333"/>
    <lineage>
        <taxon>Bacteria</taxon>
        <taxon>Pseudomonadati</taxon>
        <taxon>Bacteroidota</taxon>
        <taxon>Sphingobacteriia</taxon>
        <taxon>Sphingobacteriales</taxon>
        <taxon>Sphingobacteriaceae</taxon>
        <taxon>Mucilaginibacter</taxon>
    </lineage>
</organism>
<evidence type="ECO:0000313" key="8">
    <source>
        <dbReference type="EMBL" id="RFZ95125.1"/>
    </source>
</evidence>
<proteinExistence type="inferred from homology"/>
<dbReference type="InterPro" id="IPR020891">
    <property type="entry name" value="UPF0758_CS"/>
</dbReference>
<dbReference type="OrthoDB" id="9804482at2"/>
<dbReference type="GO" id="GO:0046872">
    <property type="term" value="F:metal ion binding"/>
    <property type="evidence" value="ECO:0007669"/>
    <property type="project" value="UniProtKB-KW"/>
</dbReference>
<dbReference type="InterPro" id="IPR037518">
    <property type="entry name" value="MPN"/>
</dbReference>
<dbReference type="InterPro" id="IPR046778">
    <property type="entry name" value="UPF0758_N"/>
</dbReference>
<name>A0A372NYE0_9SPHI</name>
<evidence type="ECO:0000256" key="6">
    <source>
        <dbReference type="RuleBase" id="RU003797"/>
    </source>
</evidence>
<accession>A0A372NYE0</accession>
<keyword evidence="5" id="KW-0482">Metalloprotease</keyword>
<dbReference type="NCBIfam" id="TIGR00608">
    <property type="entry name" value="radc"/>
    <property type="match status" value="1"/>
</dbReference>
<dbReference type="Pfam" id="PF04002">
    <property type="entry name" value="RadC"/>
    <property type="match status" value="1"/>
</dbReference>
<feature type="domain" description="MPN" evidence="7">
    <location>
        <begin position="151"/>
        <end position="273"/>
    </location>
</feature>
<dbReference type="PANTHER" id="PTHR30471:SF3">
    <property type="entry name" value="UPF0758 PROTEIN YEES-RELATED"/>
    <property type="match status" value="1"/>
</dbReference>
<dbReference type="CDD" id="cd08071">
    <property type="entry name" value="MPN_DUF2466"/>
    <property type="match status" value="1"/>
</dbReference>
<dbReference type="InterPro" id="IPR010994">
    <property type="entry name" value="RuvA_2-like"/>
</dbReference>
<sequence length="273" mass="30655">MTNRFWVVHPLCEAERGAHEVPRGESTFKVFPYFSFLILNQLENYQNKISIKSWAEEDRPREKLSGQGRRALTDAELIAILIGSGSRTETAVELSKRILLHYNNDLNKLGKASISELCKFKGIGEAKAISIIAALELGRRRDNTETPVPDEVTCSRDGYNIMRRHLRDLNHEEFWLMLIGRSSKVIAKELVSKGGLSGTVADPKIIFHMALQHQASGIIMVHNHPSGNLKPSQEDLKLTKKIVDAGRLLDINVLDHLILTDNGYFSFGDEGLI</sequence>
<comment type="similarity">
    <text evidence="6">Belongs to the UPF0758 family.</text>
</comment>
<dbReference type="PROSITE" id="PS01302">
    <property type="entry name" value="UPF0758"/>
    <property type="match status" value="1"/>
</dbReference>
<gene>
    <name evidence="8" type="primary">radC</name>
    <name evidence="8" type="ORF">D0C36_06245</name>
</gene>
<evidence type="ECO:0000256" key="4">
    <source>
        <dbReference type="ARBA" id="ARBA00022833"/>
    </source>
</evidence>
<keyword evidence="9" id="KW-1185">Reference proteome</keyword>
<dbReference type="GO" id="GO:0006508">
    <property type="term" value="P:proteolysis"/>
    <property type="evidence" value="ECO:0007669"/>
    <property type="project" value="UniProtKB-KW"/>
</dbReference>
<dbReference type="NCBIfam" id="NF000642">
    <property type="entry name" value="PRK00024.1"/>
    <property type="match status" value="1"/>
</dbReference>
<evidence type="ECO:0000256" key="2">
    <source>
        <dbReference type="ARBA" id="ARBA00022723"/>
    </source>
</evidence>
<reference evidence="8 9" key="1">
    <citation type="submission" date="2018-08" db="EMBL/GenBank/DDBJ databases">
        <title>Mucilaginibacter sp. MYSH2.</title>
        <authorList>
            <person name="Seo T."/>
        </authorList>
    </citation>
    <scope>NUCLEOTIDE SEQUENCE [LARGE SCALE GENOMIC DNA]</scope>
    <source>
        <strain evidence="8 9">MYSH2</strain>
    </source>
</reference>